<feature type="domain" description="Metallo-beta-lactamase" evidence="3">
    <location>
        <begin position="19"/>
        <end position="222"/>
    </location>
</feature>
<dbReference type="PANTHER" id="PTHR43694">
    <property type="entry name" value="RIBONUCLEASE J"/>
    <property type="match status" value="1"/>
</dbReference>
<dbReference type="InterPro" id="IPR036866">
    <property type="entry name" value="RibonucZ/Hydroxyglut_hydro"/>
</dbReference>
<evidence type="ECO:0000313" key="5">
    <source>
        <dbReference type="Proteomes" id="UP000050909"/>
    </source>
</evidence>
<keyword evidence="2" id="KW-0694">RNA-binding</keyword>
<organism evidence="4 5">
    <name type="scientific">Amylolactobacillus amylotrophicus DSM 20534</name>
    <dbReference type="NCBI Taxonomy" id="1423722"/>
    <lineage>
        <taxon>Bacteria</taxon>
        <taxon>Bacillati</taxon>
        <taxon>Bacillota</taxon>
        <taxon>Bacilli</taxon>
        <taxon>Lactobacillales</taxon>
        <taxon>Lactobacillaceae</taxon>
        <taxon>Amylolactobacillus</taxon>
    </lineage>
</organism>
<keyword evidence="5" id="KW-1185">Reference proteome</keyword>
<evidence type="ECO:0000256" key="1">
    <source>
        <dbReference type="ARBA" id="ARBA00022839"/>
    </source>
</evidence>
<dbReference type="InterPro" id="IPR042173">
    <property type="entry name" value="RNase_J_2"/>
</dbReference>
<reference evidence="4 5" key="1">
    <citation type="journal article" date="2015" name="Genome Announc.">
        <title>Expanding the biotechnology potential of lactobacilli through comparative genomics of 213 strains and associated genera.</title>
        <authorList>
            <person name="Sun Z."/>
            <person name="Harris H.M."/>
            <person name="McCann A."/>
            <person name="Guo C."/>
            <person name="Argimon S."/>
            <person name="Zhang W."/>
            <person name="Yang X."/>
            <person name="Jeffery I.B."/>
            <person name="Cooney J.C."/>
            <person name="Kagawa T.F."/>
            <person name="Liu W."/>
            <person name="Song Y."/>
            <person name="Salvetti E."/>
            <person name="Wrobel A."/>
            <person name="Rasinkangas P."/>
            <person name="Parkhill J."/>
            <person name="Rea M.C."/>
            <person name="O'Sullivan O."/>
            <person name="Ritari J."/>
            <person name="Douillard F.P."/>
            <person name="Paul Ross R."/>
            <person name="Yang R."/>
            <person name="Briner A.E."/>
            <person name="Felis G.E."/>
            <person name="de Vos W.M."/>
            <person name="Barrangou R."/>
            <person name="Klaenhammer T.R."/>
            <person name="Caufield P.W."/>
            <person name="Cui Y."/>
            <person name="Zhang H."/>
            <person name="O'Toole P.W."/>
        </authorList>
    </citation>
    <scope>NUCLEOTIDE SEQUENCE [LARGE SCALE GENOMIC DNA]</scope>
    <source>
        <strain evidence="4 5">DSM 20534</strain>
    </source>
</reference>
<proteinExistence type="predicted"/>
<dbReference type="Proteomes" id="UP000050909">
    <property type="component" value="Unassembled WGS sequence"/>
</dbReference>
<dbReference type="Gene3D" id="3.40.50.10710">
    <property type="entry name" value="Metallo-hydrolase/oxidoreductase"/>
    <property type="match status" value="1"/>
</dbReference>
<keyword evidence="1" id="KW-0540">Nuclease</keyword>
<dbReference type="RefSeq" id="WP_054746367.1">
    <property type="nucleotide sequence ID" value="NZ_AZCV01000010.1"/>
</dbReference>
<dbReference type="GO" id="GO:0003723">
    <property type="term" value="F:RNA binding"/>
    <property type="evidence" value="ECO:0007669"/>
    <property type="project" value="UniProtKB-KW"/>
</dbReference>
<dbReference type="PANTHER" id="PTHR43694:SF1">
    <property type="entry name" value="RIBONUCLEASE J"/>
    <property type="match status" value="1"/>
</dbReference>
<dbReference type="SMART" id="SM00849">
    <property type="entry name" value="Lactamase_B"/>
    <property type="match status" value="1"/>
</dbReference>
<dbReference type="AlphaFoldDB" id="A0A0R1GSC9"/>
<dbReference type="PATRIC" id="fig|1423722.3.peg.587"/>
<accession>A0A0R1GSC9</accession>
<keyword evidence="1" id="KW-0378">Hydrolase</keyword>
<dbReference type="InterPro" id="IPR001279">
    <property type="entry name" value="Metallo-B-lactamas"/>
</dbReference>
<evidence type="ECO:0000256" key="2">
    <source>
        <dbReference type="ARBA" id="ARBA00022884"/>
    </source>
</evidence>
<evidence type="ECO:0000313" key="4">
    <source>
        <dbReference type="EMBL" id="KRK36800.1"/>
    </source>
</evidence>
<dbReference type="Gene3D" id="3.60.15.10">
    <property type="entry name" value="Ribonuclease Z/Hydroxyacylglutathione hydrolase-like"/>
    <property type="match status" value="1"/>
</dbReference>
<protein>
    <recommendedName>
        <fullName evidence="3">Metallo-beta-lactamase domain-containing protein</fullName>
    </recommendedName>
</protein>
<evidence type="ECO:0000259" key="3">
    <source>
        <dbReference type="SMART" id="SM00849"/>
    </source>
</evidence>
<comment type="caution">
    <text evidence="4">The sequence shown here is derived from an EMBL/GenBank/DDBJ whole genome shotgun (WGS) entry which is preliminary data.</text>
</comment>
<sequence length="428" mass="48798">MALKDKTAVTYHAGVDTIGGTVVEISYQASHIFFDFGTEYNPDVVKPDEKLQTLIDFREVPELNNVYDSRLDYEYRGPETATYEQTAVFLSHVHLDHTKMINFLDPEIPLYATKATNKILRLLNANGDFLIKTPVERQNFTRAIKEVNPNETVNVGQIKVTFIPVDHDAYGACGLLIETPTARIAYTGDLRLHGTDPELTMNFCLAAQQPDLLIMEGVSVSFDTPQDESSDFVASEMAVVERINSVLAANPDRPAVFNCYPGNIQRLINICANVHKKVVVRADVAELIRQVTGKDEHYYYLPNQKSIKSLDPHLEVSYNRLWEERLSYFWQVEQDMPEFPENAVYFHSDAEPFDFAPNFKTFMERLERQHVQFVPVMCSGHAVPADLDKIVAAIKPRLLTPIHSWHPERLHNPFGKRQLVQRGETVYL</sequence>
<dbReference type="CDD" id="cd07732">
    <property type="entry name" value="metallo-hydrolase-like_MBL-fold"/>
    <property type="match status" value="1"/>
</dbReference>
<name>A0A0R1GSC9_9LACO</name>
<gene>
    <name evidence="4" type="ORF">FC62_GL000576</name>
</gene>
<dbReference type="GO" id="GO:0004527">
    <property type="term" value="F:exonuclease activity"/>
    <property type="evidence" value="ECO:0007669"/>
    <property type="project" value="UniProtKB-KW"/>
</dbReference>
<dbReference type="Pfam" id="PF12706">
    <property type="entry name" value="Lactamase_B_2"/>
    <property type="match status" value="1"/>
</dbReference>
<dbReference type="SUPFAM" id="SSF56281">
    <property type="entry name" value="Metallo-hydrolase/oxidoreductase"/>
    <property type="match status" value="1"/>
</dbReference>
<dbReference type="EMBL" id="AZCV01000010">
    <property type="protein sequence ID" value="KRK36800.1"/>
    <property type="molecule type" value="Genomic_DNA"/>
</dbReference>
<keyword evidence="1" id="KW-0269">Exonuclease</keyword>